<accession>A0A7H9HNZ4</accession>
<evidence type="ECO:0000313" key="2">
    <source>
        <dbReference type="EMBL" id="QLQ79030.1"/>
    </source>
</evidence>
<dbReference type="OrthoDB" id="4030176at2759"/>
<keyword evidence="3" id="KW-1185">Reference proteome</keyword>
<sequence>MGFFYDNPVIEFCHRIVRKPSTILMWMFTGIIVASTCYLMLLPGVTPNDDDHVAD</sequence>
<organism evidence="2 3">
    <name type="scientific">Torulaspora globosa</name>
    <dbReference type="NCBI Taxonomy" id="48254"/>
    <lineage>
        <taxon>Eukaryota</taxon>
        <taxon>Fungi</taxon>
        <taxon>Dikarya</taxon>
        <taxon>Ascomycota</taxon>
        <taxon>Saccharomycotina</taxon>
        <taxon>Saccharomycetes</taxon>
        <taxon>Saccharomycetales</taxon>
        <taxon>Saccharomycetaceae</taxon>
        <taxon>Torulaspora</taxon>
    </lineage>
</organism>
<evidence type="ECO:0000256" key="1">
    <source>
        <dbReference type="SAM" id="Phobius"/>
    </source>
</evidence>
<name>A0A7H9HNZ4_9SACH</name>
<keyword evidence="1" id="KW-0812">Transmembrane</keyword>
<evidence type="ECO:0000313" key="3">
    <source>
        <dbReference type="Proteomes" id="UP000510647"/>
    </source>
</evidence>
<keyword evidence="1" id="KW-1133">Transmembrane helix</keyword>
<dbReference type="EMBL" id="CP059268">
    <property type="protein sequence ID" value="QLQ79030.1"/>
    <property type="molecule type" value="Genomic_DNA"/>
</dbReference>
<protein>
    <submittedName>
        <fullName evidence="2">Uncharacterized protein</fullName>
    </submittedName>
</protein>
<dbReference type="Proteomes" id="UP000510647">
    <property type="component" value="Chromosome 2"/>
</dbReference>
<feature type="transmembrane region" description="Helical" evidence="1">
    <location>
        <begin position="23"/>
        <end position="41"/>
    </location>
</feature>
<gene>
    <name evidence="2" type="ORF">HG537_0B03770</name>
</gene>
<dbReference type="AlphaFoldDB" id="A0A7H9HNZ4"/>
<reference evidence="2 3" key="1">
    <citation type="submission" date="2020-06" db="EMBL/GenBank/DDBJ databases">
        <title>The yeast mating-type switching endonuclease HO is a domesticated member of an unorthodox homing genetic element family.</title>
        <authorList>
            <person name="Coughlan A.Y."/>
            <person name="Lombardi L."/>
            <person name="Braun-Galleani S."/>
            <person name="Martos A.R."/>
            <person name="Galeote V."/>
            <person name="Bigey F."/>
            <person name="Dequin S."/>
            <person name="Byrne K.P."/>
            <person name="Wolfe K.H."/>
        </authorList>
    </citation>
    <scope>NUCLEOTIDE SEQUENCE [LARGE SCALE GENOMIC DNA]</scope>
    <source>
        <strain evidence="2 3">CBS2947</strain>
    </source>
</reference>
<keyword evidence="1" id="KW-0472">Membrane</keyword>
<proteinExistence type="predicted"/>